<feature type="transmembrane region" description="Helical" evidence="2">
    <location>
        <begin position="108"/>
        <end position="128"/>
    </location>
</feature>
<feature type="signal peptide" evidence="3">
    <location>
        <begin position="1"/>
        <end position="17"/>
    </location>
</feature>
<name>A0ABD0T807_LOXSC</name>
<sequence>MVSFVIAILLAMNFVHAQLNQAPCTEDAHCSVGFYCEETALYCRQCLSCQDHQRESPPQPNLCVTSVVQCGDCLKGFAETLKGNDKINTGCVSFIEETGKHHPYLPSYAWAAIVIGLFLMLLTVCVFLKTKMFKVVSYSSATSVHSLRATEAAEREAGAPPPPYNYLLPSTFPPGSVATEMPEIRRLVDSPELCSKPSPELQAVRPREAAGSQEARVFNNPAYVRVPQIETRSNTPEVSAPEAEAAALAHYDADTPRQIQPTGNIVKIDNDTTSEQRCASQNSPNKPTTQRNTIACAEVQDSNNNYPQEPSGSGFKGSSASSTGARLISGPSFVINVAETISNLHHRNHVNCYHTDPSYT</sequence>
<evidence type="ECO:0000256" key="3">
    <source>
        <dbReference type="SAM" id="SignalP"/>
    </source>
</evidence>
<keyword evidence="2" id="KW-0812">Transmembrane</keyword>
<evidence type="ECO:0000313" key="4">
    <source>
        <dbReference type="EMBL" id="KAL0839487.1"/>
    </source>
</evidence>
<evidence type="ECO:0000256" key="1">
    <source>
        <dbReference type="SAM" id="MobiDB-lite"/>
    </source>
</evidence>
<keyword evidence="2" id="KW-1133">Transmembrane helix</keyword>
<feature type="compositionally biased region" description="Low complexity" evidence="1">
    <location>
        <begin position="311"/>
        <end position="323"/>
    </location>
</feature>
<organism evidence="4 5">
    <name type="scientific">Loxostege sticticalis</name>
    <name type="common">Beet webworm moth</name>
    <dbReference type="NCBI Taxonomy" id="481309"/>
    <lineage>
        <taxon>Eukaryota</taxon>
        <taxon>Metazoa</taxon>
        <taxon>Ecdysozoa</taxon>
        <taxon>Arthropoda</taxon>
        <taxon>Hexapoda</taxon>
        <taxon>Insecta</taxon>
        <taxon>Pterygota</taxon>
        <taxon>Neoptera</taxon>
        <taxon>Endopterygota</taxon>
        <taxon>Lepidoptera</taxon>
        <taxon>Glossata</taxon>
        <taxon>Ditrysia</taxon>
        <taxon>Pyraloidea</taxon>
        <taxon>Crambidae</taxon>
        <taxon>Pyraustinae</taxon>
        <taxon>Loxostege</taxon>
    </lineage>
</organism>
<comment type="caution">
    <text evidence="4">The sequence shown here is derived from an EMBL/GenBank/DDBJ whole genome shotgun (WGS) entry which is preliminary data.</text>
</comment>
<proteinExistence type="predicted"/>
<accession>A0ABD0T807</accession>
<evidence type="ECO:0000256" key="2">
    <source>
        <dbReference type="SAM" id="Phobius"/>
    </source>
</evidence>
<protein>
    <recommendedName>
        <fullName evidence="6">TNFR-Cys domain-containing protein</fullName>
    </recommendedName>
</protein>
<dbReference type="EMBL" id="JBEDNZ010000008">
    <property type="protein sequence ID" value="KAL0839487.1"/>
    <property type="molecule type" value="Genomic_DNA"/>
</dbReference>
<dbReference type="AlphaFoldDB" id="A0ABD0T807"/>
<keyword evidence="3" id="KW-0732">Signal</keyword>
<gene>
    <name evidence="4" type="ORF">ABMA28_016194</name>
</gene>
<evidence type="ECO:0008006" key="6">
    <source>
        <dbReference type="Google" id="ProtNLM"/>
    </source>
</evidence>
<feature type="chain" id="PRO_5044805613" description="TNFR-Cys domain-containing protein" evidence="3">
    <location>
        <begin position="18"/>
        <end position="360"/>
    </location>
</feature>
<dbReference type="Proteomes" id="UP001549921">
    <property type="component" value="Unassembled WGS sequence"/>
</dbReference>
<evidence type="ECO:0000313" key="5">
    <source>
        <dbReference type="Proteomes" id="UP001549921"/>
    </source>
</evidence>
<feature type="region of interest" description="Disordered" evidence="1">
    <location>
        <begin position="302"/>
        <end position="323"/>
    </location>
</feature>
<keyword evidence="2" id="KW-0472">Membrane</keyword>
<reference evidence="4 5" key="1">
    <citation type="submission" date="2024-06" db="EMBL/GenBank/DDBJ databases">
        <title>A chromosome-level genome assembly of beet webworm, Loxostege sticticalis.</title>
        <authorList>
            <person name="Zhang Y."/>
        </authorList>
    </citation>
    <scope>NUCLEOTIDE SEQUENCE [LARGE SCALE GENOMIC DNA]</scope>
    <source>
        <strain evidence="4">AQ028</strain>
        <tissue evidence="4">Male pupae</tissue>
    </source>
</reference>